<proteinExistence type="predicted"/>
<feature type="region of interest" description="Disordered" evidence="1">
    <location>
        <begin position="1"/>
        <end position="35"/>
    </location>
</feature>
<organism evidence="3 4">
    <name type="scientific">Nocardia acididurans</name>
    <dbReference type="NCBI Taxonomy" id="2802282"/>
    <lineage>
        <taxon>Bacteria</taxon>
        <taxon>Bacillati</taxon>
        <taxon>Actinomycetota</taxon>
        <taxon>Actinomycetes</taxon>
        <taxon>Mycobacteriales</taxon>
        <taxon>Nocardiaceae</taxon>
        <taxon>Nocardia</taxon>
    </lineage>
</organism>
<feature type="compositionally biased region" description="Basic and acidic residues" evidence="1">
    <location>
        <begin position="1"/>
        <end position="10"/>
    </location>
</feature>
<evidence type="ECO:0000313" key="4">
    <source>
        <dbReference type="Proteomes" id="UP000602198"/>
    </source>
</evidence>
<evidence type="ECO:0000256" key="1">
    <source>
        <dbReference type="SAM" id="MobiDB-lite"/>
    </source>
</evidence>
<feature type="transmembrane region" description="Helical" evidence="2">
    <location>
        <begin position="47"/>
        <end position="69"/>
    </location>
</feature>
<dbReference type="EMBL" id="JAERRJ010000002">
    <property type="protein sequence ID" value="MBL1074249.1"/>
    <property type="molecule type" value="Genomic_DNA"/>
</dbReference>
<reference evidence="3 4" key="1">
    <citation type="submission" date="2021-01" db="EMBL/GenBank/DDBJ databases">
        <title>WGS of actinomycetes isolated from Thailand.</title>
        <authorList>
            <person name="Thawai C."/>
        </authorList>
    </citation>
    <scope>NUCLEOTIDE SEQUENCE [LARGE SCALE GENOMIC DNA]</scope>
    <source>
        <strain evidence="3 4">LPG 2</strain>
    </source>
</reference>
<name>A0ABS1M137_9NOCA</name>
<keyword evidence="4" id="KW-1185">Reference proteome</keyword>
<comment type="caution">
    <text evidence="3">The sequence shown here is derived from an EMBL/GenBank/DDBJ whole genome shotgun (WGS) entry which is preliminary data.</text>
</comment>
<evidence type="ECO:0000313" key="3">
    <source>
        <dbReference type="EMBL" id="MBL1074249.1"/>
    </source>
</evidence>
<keyword evidence="2" id="KW-0812">Transmembrane</keyword>
<keyword evidence="2" id="KW-0472">Membrane</keyword>
<dbReference type="RefSeq" id="WP_201945065.1">
    <property type="nucleotide sequence ID" value="NZ_JAERRJ010000002.1"/>
</dbReference>
<evidence type="ECO:0000256" key="2">
    <source>
        <dbReference type="SAM" id="Phobius"/>
    </source>
</evidence>
<evidence type="ECO:0008006" key="5">
    <source>
        <dbReference type="Google" id="ProtNLM"/>
    </source>
</evidence>
<accession>A0ABS1M137</accession>
<keyword evidence="2" id="KW-1133">Transmembrane helix</keyword>
<dbReference type="Proteomes" id="UP000602198">
    <property type="component" value="Unassembled WGS sequence"/>
</dbReference>
<sequence length="210" mass="22034">MKVDLDKTDDAAENDSAGSESEPKTEHRKPGAAPAATRTIAVSVSTLAWSAALAVVTTLAIVLGVLLILARGDLSDRDRTAADIDRAEQVAGDYAVGAATVNYADFASWVGRLKANTAPALANKFDSTAPSLQQILDPLKWTSTASPISAKVESETNGVYQVNVFVNVTSTNAQNPEGGQTTVTYRVTVDRNADWKITDVGGMDGALPLK</sequence>
<protein>
    <recommendedName>
        <fullName evidence="5">Mce-associated membrane protein</fullName>
    </recommendedName>
</protein>
<gene>
    <name evidence="3" type="ORF">JK358_07550</name>
</gene>